<keyword evidence="5" id="KW-0808">Transferase</keyword>
<dbReference type="EC" id="2.7.1.24" evidence="5 6"/>
<keyword evidence="5 7" id="KW-0418">Kinase</keyword>
<dbReference type="PANTHER" id="PTHR10695:SF46">
    <property type="entry name" value="BIFUNCTIONAL COENZYME A SYNTHASE-RELATED"/>
    <property type="match status" value="1"/>
</dbReference>
<keyword evidence="5" id="KW-0963">Cytoplasm</keyword>
<dbReference type="PANTHER" id="PTHR10695">
    <property type="entry name" value="DEPHOSPHO-COA KINASE-RELATED"/>
    <property type="match status" value="1"/>
</dbReference>
<dbReference type="GO" id="GO:0005737">
    <property type="term" value="C:cytoplasm"/>
    <property type="evidence" value="ECO:0007669"/>
    <property type="project" value="UniProtKB-SubCell"/>
</dbReference>
<keyword evidence="3 5" id="KW-0067">ATP-binding</keyword>
<evidence type="ECO:0000313" key="7">
    <source>
        <dbReference type="EMBL" id="SKA00563.1"/>
    </source>
</evidence>
<protein>
    <recommendedName>
        <fullName evidence="5 6">Dephospho-CoA kinase</fullName>
        <ecNumber evidence="5 6">2.7.1.24</ecNumber>
    </recommendedName>
    <alternativeName>
        <fullName evidence="5">Dephosphocoenzyme A kinase</fullName>
    </alternativeName>
</protein>
<reference evidence="7 8" key="1">
    <citation type="submission" date="2017-02" db="EMBL/GenBank/DDBJ databases">
        <authorList>
            <person name="Peterson S.W."/>
        </authorList>
    </citation>
    <scope>NUCLEOTIDE SEQUENCE [LARGE SCALE GENOMIC DNA]</scope>
    <source>
        <strain evidence="7 8">ATCC 43324</strain>
    </source>
</reference>
<dbReference type="InterPro" id="IPR027417">
    <property type="entry name" value="P-loop_NTPase"/>
</dbReference>
<dbReference type="STRING" id="28136.SAMN02745202_01753"/>
<dbReference type="Pfam" id="PF01121">
    <property type="entry name" value="CoaE"/>
    <property type="match status" value="1"/>
</dbReference>
<evidence type="ECO:0000256" key="3">
    <source>
        <dbReference type="ARBA" id="ARBA00022840"/>
    </source>
</evidence>
<dbReference type="UniPathway" id="UPA00241">
    <property type="reaction ID" value="UER00356"/>
</dbReference>
<comment type="function">
    <text evidence="5">Catalyzes the phosphorylation of the 3'-hydroxyl group of dephosphocoenzyme A to form coenzyme A.</text>
</comment>
<dbReference type="Proteomes" id="UP000190065">
    <property type="component" value="Unassembled WGS sequence"/>
</dbReference>
<dbReference type="CDD" id="cd02022">
    <property type="entry name" value="DPCK"/>
    <property type="match status" value="1"/>
</dbReference>
<evidence type="ECO:0000313" key="8">
    <source>
        <dbReference type="Proteomes" id="UP000190065"/>
    </source>
</evidence>
<evidence type="ECO:0000256" key="1">
    <source>
        <dbReference type="ARBA" id="ARBA00009018"/>
    </source>
</evidence>
<feature type="binding site" evidence="5">
    <location>
        <begin position="14"/>
        <end position="19"/>
    </location>
    <ligand>
        <name>ATP</name>
        <dbReference type="ChEBI" id="CHEBI:30616"/>
    </ligand>
</feature>
<dbReference type="AlphaFoldDB" id="A0A1T4Q9X3"/>
<gene>
    <name evidence="5" type="primary">coaE</name>
    <name evidence="7" type="ORF">SAMN02745202_01753</name>
</gene>
<dbReference type="RefSeq" id="WP_036902129.1">
    <property type="nucleotide sequence ID" value="NZ_FUXK01000020.1"/>
</dbReference>
<dbReference type="Gene3D" id="3.40.50.300">
    <property type="entry name" value="P-loop containing nucleotide triphosphate hydrolases"/>
    <property type="match status" value="1"/>
</dbReference>
<dbReference type="GO" id="GO:0015937">
    <property type="term" value="P:coenzyme A biosynthetic process"/>
    <property type="evidence" value="ECO:0007669"/>
    <property type="project" value="UniProtKB-UniRule"/>
</dbReference>
<evidence type="ECO:0000256" key="5">
    <source>
        <dbReference type="HAMAP-Rule" id="MF_00376"/>
    </source>
</evidence>
<comment type="similarity">
    <text evidence="1 5">Belongs to the CoaE family.</text>
</comment>
<dbReference type="eggNOG" id="COG0237">
    <property type="taxonomic scope" value="Bacteria"/>
</dbReference>
<dbReference type="InterPro" id="IPR001977">
    <property type="entry name" value="Depp_CoAkinase"/>
</dbReference>
<name>A0A1T4Q9X3_9BACT</name>
<comment type="pathway">
    <text evidence="5">Cofactor biosynthesis; coenzyme A biosynthesis; CoA from (R)-pantothenate: step 5/5.</text>
</comment>
<comment type="subcellular location">
    <subcellularLocation>
        <location evidence="5">Cytoplasm</location>
    </subcellularLocation>
</comment>
<dbReference type="GO" id="GO:0004140">
    <property type="term" value="F:dephospho-CoA kinase activity"/>
    <property type="evidence" value="ECO:0007669"/>
    <property type="project" value="UniProtKB-UniRule"/>
</dbReference>
<keyword evidence="2 5" id="KW-0547">Nucleotide-binding</keyword>
<organism evidence="7 8">
    <name type="scientific">Segatella oulorum</name>
    <dbReference type="NCBI Taxonomy" id="28136"/>
    <lineage>
        <taxon>Bacteria</taxon>
        <taxon>Pseudomonadati</taxon>
        <taxon>Bacteroidota</taxon>
        <taxon>Bacteroidia</taxon>
        <taxon>Bacteroidales</taxon>
        <taxon>Prevotellaceae</taxon>
        <taxon>Segatella</taxon>
    </lineage>
</organism>
<proteinExistence type="inferred from homology"/>
<evidence type="ECO:0000256" key="6">
    <source>
        <dbReference type="NCBIfam" id="TIGR00152"/>
    </source>
</evidence>
<dbReference type="EMBL" id="FUXK01000020">
    <property type="protein sequence ID" value="SKA00563.1"/>
    <property type="molecule type" value="Genomic_DNA"/>
</dbReference>
<dbReference type="GO" id="GO:0005524">
    <property type="term" value="F:ATP binding"/>
    <property type="evidence" value="ECO:0007669"/>
    <property type="project" value="UniProtKB-UniRule"/>
</dbReference>
<dbReference type="NCBIfam" id="TIGR00152">
    <property type="entry name" value="dephospho-CoA kinase"/>
    <property type="match status" value="1"/>
</dbReference>
<dbReference type="PROSITE" id="PS51219">
    <property type="entry name" value="DPCK"/>
    <property type="match status" value="1"/>
</dbReference>
<dbReference type="HAMAP" id="MF_00376">
    <property type="entry name" value="Dephospho_CoA_kinase"/>
    <property type="match status" value="1"/>
</dbReference>
<evidence type="ECO:0000256" key="4">
    <source>
        <dbReference type="ARBA" id="ARBA00022993"/>
    </source>
</evidence>
<evidence type="ECO:0000256" key="2">
    <source>
        <dbReference type="ARBA" id="ARBA00022741"/>
    </source>
</evidence>
<accession>A0A1T4Q9X3</accession>
<keyword evidence="4 5" id="KW-0173">Coenzyme A biosynthesis</keyword>
<comment type="catalytic activity">
    <reaction evidence="5">
        <text>3'-dephospho-CoA + ATP = ADP + CoA + H(+)</text>
        <dbReference type="Rhea" id="RHEA:18245"/>
        <dbReference type="ChEBI" id="CHEBI:15378"/>
        <dbReference type="ChEBI" id="CHEBI:30616"/>
        <dbReference type="ChEBI" id="CHEBI:57287"/>
        <dbReference type="ChEBI" id="CHEBI:57328"/>
        <dbReference type="ChEBI" id="CHEBI:456216"/>
        <dbReference type="EC" id="2.7.1.24"/>
    </reaction>
</comment>
<sequence length="189" mass="21328">MHETSIIALTGGIGCGKSFVAQLLLEENIEVYDCDAAAKRIILTQPAIQTQLQQLAGERLFKDGVLRKEMLTTFIQQSEQHKMAVNNIVHPAVAADFLSSGLHWFESAILFESGFYRRLHIDKIIGVTAPPDVRIARIMQRNHISRSQAEAWIASQMAQEEIIAQCDYIIRNDGQADLKQQLRSLLQWI</sequence>
<dbReference type="SUPFAM" id="SSF52540">
    <property type="entry name" value="P-loop containing nucleoside triphosphate hydrolases"/>
    <property type="match status" value="1"/>
</dbReference>